<dbReference type="Proteomes" id="UP000244201">
    <property type="component" value="Chromosome"/>
</dbReference>
<dbReference type="AlphaFoldDB" id="A0A2R4SW41"/>
<sequence>MNHSPARPLWRKTTDTVRRLFRWAARRRRTATGLLLRGACYGAGTGAVSILAVWVERHL</sequence>
<proteinExistence type="predicted"/>
<dbReference type="RefSeq" id="WP_108146787.1">
    <property type="nucleotide sequence ID" value="NZ_CP026304.1"/>
</dbReference>
<name>A0A2R4SW41_9ACTN</name>
<protein>
    <submittedName>
        <fullName evidence="2">Uncharacterized protein</fullName>
    </submittedName>
</protein>
<keyword evidence="1" id="KW-0472">Membrane</keyword>
<dbReference type="KEGG" id="slk:SLUN_01340"/>
<dbReference type="EMBL" id="CP026304">
    <property type="protein sequence ID" value="AVZ71091.1"/>
    <property type="molecule type" value="Genomic_DNA"/>
</dbReference>
<evidence type="ECO:0000256" key="1">
    <source>
        <dbReference type="SAM" id="Phobius"/>
    </source>
</evidence>
<keyword evidence="3" id="KW-1185">Reference proteome</keyword>
<dbReference type="GeneID" id="55653933"/>
<reference evidence="2 3" key="1">
    <citation type="submission" date="2018-01" db="EMBL/GenBank/DDBJ databases">
        <title>Complete genome sequence of Streptomyces lunaelactis MM109T, a Ferroverdin A producer isolated from cave moonmilk deposits.</title>
        <authorList>
            <person name="Naome A."/>
            <person name="Martinet L."/>
            <person name="Maciejewska M."/>
            <person name="Anderssen S."/>
            <person name="Adam D."/>
            <person name="Tenconi E."/>
            <person name="Deflandre B."/>
            <person name="Arguelles-Arias A."/>
            <person name="Calusinska M."/>
            <person name="Copieters W."/>
            <person name="Karim L."/>
            <person name="Hanikenne M."/>
            <person name="Baurain D."/>
            <person name="van Wezel G."/>
            <person name="Smargiasso N."/>
            <person name="de Pauw E."/>
            <person name="Delfosse P."/>
            <person name="Rigali S."/>
        </authorList>
    </citation>
    <scope>NUCLEOTIDE SEQUENCE [LARGE SCALE GENOMIC DNA]</scope>
    <source>
        <strain evidence="2 3">MM109</strain>
    </source>
</reference>
<accession>A0A2R4SW41</accession>
<feature type="transmembrane region" description="Helical" evidence="1">
    <location>
        <begin position="34"/>
        <end position="55"/>
    </location>
</feature>
<evidence type="ECO:0000313" key="2">
    <source>
        <dbReference type="EMBL" id="AVZ71091.1"/>
    </source>
</evidence>
<gene>
    <name evidence="2" type="ORF">SLUN_01340</name>
</gene>
<organism evidence="2 3">
    <name type="scientific">Streptomyces lunaelactis</name>
    <dbReference type="NCBI Taxonomy" id="1535768"/>
    <lineage>
        <taxon>Bacteria</taxon>
        <taxon>Bacillati</taxon>
        <taxon>Actinomycetota</taxon>
        <taxon>Actinomycetes</taxon>
        <taxon>Kitasatosporales</taxon>
        <taxon>Streptomycetaceae</taxon>
        <taxon>Streptomyces</taxon>
    </lineage>
</organism>
<evidence type="ECO:0000313" key="3">
    <source>
        <dbReference type="Proteomes" id="UP000244201"/>
    </source>
</evidence>
<keyword evidence="1" id="KW-0812">Transmembrane</keyword>
<keyword evidence="1" id="KW-1133">Transmembrane helix</keyword>